<feature type="transmembrane region" description="Helical" evidence="1">
    <location>
        <begin position="12"/>
        <end position="34"/>
    </location>
</feature>
<dbReference type="Pfam" id="PF00581">
    <property type="entry name" value="Rhodanese"/>
    <property type="match status" value="1"/>
</dbReference>
<feature type="domain" description="Rhodanese" evidence="2">
    <location>
        <begin position="65"/>
        <end position="165"/>
    </location>
</feature>
<dbReference type="CDD" id="cd00158">
    <property type="entry name" value="RHOD"/>
    <property type="match status" value="1"/>
</dbReference>
<dbReference type="PROSITE" id="PS50206">
    <property type="entry name" value="RHODANESE_3"/>
    <property type="match status" value="1"/>
</dbReference>
<accession>A0AAW1NAP1</accession>
<keyword evidence="1" id="KW-0472">Membrane</keyword>
<dbReference type="PANTHER" id="PTHR45431">
    <property type="entry name" value="RHODANESE-LIKE DOMAIN-CONTAINING PROTEIN 15, CHLOROPLASTIC"/>
    <property type="match status" value="1"/>
</dbReference>
<dbReference type="Gene3D" id="3.40.250.10">
    <property type="entry name" value="Rhodanese-like domain"/>
    <property type="match status" value="1"/>
</dbReference>
<evidence type="ECO:0000313" key="4">
    <source>
        <dbReference type="Proteomes" id="UP001443914"/>
    </source>
</evidence>
<dbReference type="InterPro" id="IPR052367">
    <property type="entry name" value="Thiosulfate_ST/Rhodanese-like"/>
</dbReference>
<dbReference type="SUPFAM" id="SSF52821">
    <property type="entry name" value="Rhodanese/Cell cycle control phosphatase"/>
    <property type="match status" value="1"/>
</dbReference>
<comment type="caution">
    <text evidence="3">The sequence shown here is derived from an EMBL/GenBank/DDBJ whole genome shotgun (WGS) entry which is preliminary data.</text>
</comment>
<keyword evidence="4" id="KW-1185">Reference proteome</keyword>
<evidence type="ECO:0000256" key="1">
    <source>
        <dbReference type="SAM" id="Phobius"/>
    </source>
</evidence>
<protein>
    <recommendedName>
        <fullName evidence="2">Rhodanese domain-containing protein</fullName>
    </recommendedName>
</protein>
<evidence type="ECO:0000259" key="2">
    <source>
        <dbReference type="PROSITE" id="PS50206"/>
    </source>
</evidence>
<name>A0AAW1NAP1_SAPOF</name>
<dbReference type="AlphaFoldDB" id="A0AAW1NAP1"/>
<keyword evidence="1" id="KW-1133">Transmembrane helix</keyword>
<organism evidence="3 4">
    <name type="scientific">Saponaria officinalis</name>
    <name type="common">Common soapwort</name>
    <name type="synonym">Lychnis saponaria</name>
    <dbReference type="NCBI Taxonomy" id="3572"/>
    <lineage>
        <taxon>Eukaryota</taxon>
        <taxon>Viridiplantae</taxon>
        <taxon>Streptophyta</taxon>
        <taxon>Embryophyta</taxon>
        <taxon>Tracheophyta</taxon>
        <taxon>Spermatophyta</taxon>
        <taxon>Magnoliopsida</taxon>
        <taxon>eudicotyledons</taxon>
        <taxon>Gunneridae</taxon>
        <taxon>Pentapetalae</taxon>
        <taxon>Caryophyllales</taxon>
        <taxon>Caryophyllaceae</taxon>
        <taxon>Caryophylleae</taxon>
        <taxon>Saponaria</taxon>
    </lineage>
</organism>
<reference evidence="3" key="1">
    <citation type="submission" date="2024-03" db="EMBL/GenBank/DDBJ databases">
        <title>WGS assembly of Saponaria officinalis var. Norfolk2.</title>
        <authorList>
            <person name="Jenkins J."/>
            <person name="Shu S."/>
            <person name="Grimwood J."/>
            <person name="Barry K."/>
            <person name="Goodstein D."/>
            <person name="Schmutz J."/>
            <person name="Leebens-Mack J."/>
            <person name="Osbourn A."/>
        </authorList>
    </citation>
    <scope>NUCLEOTIDE SEQUENCE [LARGE SCALE GENOMIC DNA]</scope>
    <source>
        <strain evidence="3">JIC</strain>
    </source>
</reference>
<dbReference type="Proteomes" id="UP001443914">
    <property type="component" value="Unassembled WGS sequence"/>
</dbReference>
<evidence type="ECO:0000313" key="3">
    <source>
        <dbReference type="EMBL" id="KAK9755126.1"/>
    </source>
</evidence>
<dbReference type="SMART" id="SM00450">
    <property type="entry name" value="RHOD"/>
    <property type="match status" value="1"/>
</dbReference>
<dbReference type="InterPro" id="IPR036873">
    <property type="entry name" value="Rhodanese-like_dom_sf"/>
</dbReference>
<proteinExistence type="predicted"/>
<dbReference type="PANTHER" id="PTHR45431:SF3">
    <property type="entry name" value="RHODANESE-LIKE DOMAIN-CONTAINING PROTEIN 15, CHLOROPLASTIC"/>
    <property type="match status" value="1"/>
</dbReference>
<keyword evidence="1" id="KW-0812">Transmembrane</keyword>
<gene>
    <name evidence="3" type="ORF">RND81_01G004200</name>
</gene>
<dbReference type="EMBL" id="JBDFQZ010000001">
    <property type="protein sequence ID" value="KAK9755126.1"/>
    <property type="molecule type" value="Genomic_DNA"/>
</dbReference>
<dbReference type="InterPro" id="IPR001763">
    <property type="entry name" value="Rhodanese-like_dom"/>
</dbReference>
<sequence>MSLYPLHYRNSSMVSIFISNLLPICCLLQFYVLLRYISDTNHGPNEKEALNAPKSVPVSTAIQLIRDGYAFLDVRTPEEFEDGHPKGAINIAYMSQTESGMLKNPQFEQQVLSSFQKDDQIIIGCRSGKRSLMAATDLASVGFRNIVDLAGGYIAWTRNGLPVHKPE</sequence>